<evidence type="ECO:0000256" key="1">
    <source>
        <dbReference type="SAM" id="MobiDB-lite"/>
    </source>
</evidence>
<dbReference type="InterPro" id="IPR012337">
    <property type="entry name" value="RNaseH-like_sf"/>
</dbReference>
<feature type="region of interest" description="Disordered" evidence="1">
    <location>
        <begin position="210"/>
        <end position="287"/>
    </location>
</feature>
<organism evidence="2 3">
    <name type="scientific">Paramuricea clavata</name>
    <name type="common">Red gorgonian</name>
    <name type="synonym">Violescent sea-whip</name>
    <dbReference type="NCBI Taxonomy" id="317549"/>
    <lineage>
        <taxon>Eukaryota</taxon>
        <taxon>Metazoa</taxon>
        <taxon>Cnidaria</taxon>
        <taxon>Anthozoa</taxon>
        <taxon>Octocorallia</taxon>
        <taxon>Malacalcyonacea</taxon>
        <taxon>Plexauridae</taxon>
        <taxon>Paramuricea</taxon>
    </lineage>
</organism>
<dbReference type="InterPro" id="IPR001584">
    <property type="entry name" value="Integrase_cat-core"/>
</dbReference>
<proteinExistence type="predicted"/>
<dbReference type="EMBL" id="CACRXK020019484">
    <property type="protein sequence ID" value="CAB4033709.1"/>
    <property type="molecule type" value="Genomic_DNA"/>
</dbReference>
<dbReference type="GO" id="GO:0015074">
    <property type="term" value="P:DNA integration"/>
    <property type="evidence" value="ECO:0007669"/>
    <property type="project" value="InterPro"/>
</dbReference>
<dbReference type="AlphaFoldDB" id="A0A6S7LKJ4"/>
<feature type="compositionally biased region" description="Basic residues" evidence="1">
    <location>
        <begin position="277"/>
        <end position="287"/>
    </location>
</feature>
<reference evidence="2" key="1">
    <citation type="submission" date="2020-04" db="EMBL/GenBank/DDBJ databases">
        <authorList>
            <person name="Alioto T."/>
            <person name="Alioto T."/>
            <person name="Gomez Garrido J."/>
        </authorList>
    </citation>
    <scope>NUCLEOTIDE SEQUENCE</scope>
    <source>
        <strain evidence="2">A484AB</strain>
    </source>
</reference>
<evidence type="ECO:0000313" key="3">
    <source>
        <dbReference type="Proteomes" id="UP001152795"/>
    </source>
</evidence>
<dbReference type="SUPFAM" id="SSF53098">
    <property type="entry name" value="Ribonuclease H-like"/>
    <property type="match status" value="1"/>
</dbReference>
<gene>
    <name evidence="2" type="ORF">PACLA_8A026436</name>
</gene>
<sequence length="287" mass="32579">MPSKTPDYPWAEAASDIFTFKSKNYVLSVDYYSKYIEVTELNDLSAFSTIEALKGHFERHGIPERLTTDCGTQKNNDKHKALLVYRATPLAGIDLSPSQLCMGRRLRTNLPIARSLLEPKACNTNDIKRRMHHAKEKQTYYHNRHGTKELSPLKPGEHVRIRPEPGSKLWRQATVIDRHSSPRSYIVDTGQRKLRRNRVALRLDPGRSAVEVAENDYGTNDDMSHQETLDNPNPVSVPPAHHPPAETATSTVKDKEMPVKRSGSETHQTHYTTRSGRISRKPAKLNI</sequence>
<accession>A0A6S7LKJ4</accession>
<dbReference type="PANTHER" id="PTHR37984">
    <property type="entry name" value="PROTEIN CBG26694"/>
    <property type="match status" value="1"/>
</dbReference>
<dbReference type="Gene3D" id="3.30.420.10">
    <property type="entry name" value="Ribonuclease H-like superfamily/Ribonuclease H"/>
    <property type="match status" value="1"/>
</dbReference>
<comment type="caution">
    <text evidence="2">The sequence shown here is derived from an EMBL/GenBank/DDBJ whole genome shotgun (WGS) entry which is preliminary data.</text>
</comment>
<dbReference type="InterPro" id="IPR036397">
    <property type="entry name" value="RNaseH_sf"/>
</dbReference>
<keyword evidence="3" id="KW-1185">Reference proteome</keyword>
<feature type="compositionally biased region" description="Basic and acidic residues" evidence="1">
    <location>
        <begin position="252"/>
        <end position="268"/>
    </location>
</feature>
<dbReference type="OrthoDB" id="5985914at2759"/>
<dbReference type="Proteomes" id="UP001152795">
    <property type="component" value="Unassembled WGS sequence"/>
</dbReference>
<name>A0A6S7LKJ4_PARCT</name>
<dbReference type="InterPro" id="IPR050951">
    <property type="entry name" value="Retrovirus_Pol_polyprotein"/>
</dbReference>
<dbReference type="GO" id="GO:0003676">
    <property type="term" value="F:nucleic acid binding"/>
    <property type="evidence" value="ECO:0007669"/>
    <property type="project" value="InterPro"/>
</dbReference>
<protein>
    <submittedName>
        <fullName evidence="2">Transposon Ty3-G Gag-Pol poly</fullName>
    </submittedName>
</protein>
<dbReference type="PROSITE" id="PS50994">
    <property type="entry name" value="INTEGRASE"/>
    <property type="match status" value="1"/>
</dbReference>
<dbReference type="PANTHER" id="PTHR37984:SF5">
    <property type="entry name" value="PROTEIN NYNRIN-LIKE"/>
    <property type="match status" value="1"/>
</dbReference>
<evidence type="ECO:0000313" key="2">
    <source>
        <dbReference type="EMBL" id="CAB4033709.1"/>
    </source>
</evidence>